<dbReference type="EMBL" id="CP015897">
    <property type="protein sequence ID" value="ARD99514.1"/>
    <property type="molecule type" value="Genomic_DNA"/>
</dbReference>
<dbReference type="InterPro" id="IPR018649">
    <property type="entry name" value="SHOCT"/>
</dbReference>
<evidence type="ECO:0000313" key="4">
    <source>
        <dbReference type="Proteomes" id="UP000192085"/>
    </source>
</evidence>
<organism evidence="3 4">
    <name type="scientific">Lactococcus lactis subsp. lactis</name>
    <name type="common">Streptococcus lactis</name>
    <dbReference type="NCBI Taxonomy" id="1360"/>
    <lineage>
        <taxon>Bacteria</taxon>
        <taxon>Bacillati</taxon>
        <taxon>Bacillota</taxon>
        <taxon>Bacilli</taxon>
        <taxon>Lactobacillales</taxon>
        <taxon>Streptococcaceae</taxon>
        <taxon>Lactococcus</taxon>
    </lineage>
</organism>
<name>A0A1V0NHV2_LACLL</name>
<feature type="domain" description="SHOCT" evidence="1">
    <location>
        <begin position="249"/>
        <end position="276"/>
    </location>
</feature>
<proteinExistence type="predicted"/>
<evidence type="ECO:0000259" key="1">
    <source>
        <dbReference type="Pfam" id="PF09851"/>
    </source>
</evidence>
<dbReference type="Proteomes" id="UP000192085">
    <property type="component" value="Chromosome"/>
</dbReference>
<gene>
    <name evidence="3" type="ORF">LL275_1887</name>
</gene>
<evidence type="ECO:0000313" key="3">
    <source>
        <dbReference type="EMBL" id="ARD99514.1"/>
    </source>
</evidence>
<dbReference type="AlphaFoldDB" id="A0A1V0NHV2"/>
<dbReference type="Pfam" id="PF09851">
    <property type="entry name" value="SHOCT"/>
    <property type="match status" value="1"/>
</dbReference>
<feature type="domain" description="DUF4428" evidence="2">
    <location>
        <begin position="5"/>
        <end position="61"/>
    </location>
</feature>
<evidence type="ECO:0000259" key="2">
    <source>
        <dbReference type="Pfam" id="PF14471"/>
    </source>
</evidence>
<dbReference type="InterPro" id="IPR027872">
    <property type="entry name" value="DUF4428"/>
</dbReference>
<sequence>MKNKECPICNKKLTMMTARIKLKKDDITVCKDCLIKAGYGTGIKDIDNISKMVTLNDISEKLKSRDVNSVSKSSSLELEQNADPSLLLKLSKSYVKNFESTLQIPDYIKYNDKTGELLLKNGPLTSWRKSNIRNVKNYEVIQNGKNLQGFGLGRAAAGALLTGGIGLLIGFTKKKEVVTELRLHIKLNSIDNPAFDIKFISTKTKTDSFTYRSSIKTLEQITNFLDAALSEQSSEINMVVNNSTPSVADELKKFKDLLDLGAINEDEYNTQKEKLLK</sequence>
<reference evidence="3 4" key="1">
    <citation type="journal article" date="2017" name="BMC Genomics">
        <title>Comparative and functional genomics of the Lactococcus lactis taxon; insights into evolution and niche adaptation.</title>
        <authorList>
            <person name="Kelleher P."/>
            <person name="Bottacini F."/>
            <person name="Mahony J."/>
            <person name="Kilcawley K.N."/>
            <person name="van Sinderen D."/>
        </authorList>
    </citation>
    <scope>NUCLEOTIDE SEQUENCE [LARGE SCALE GENOMIC DNA]</scope>
    <source>
        <strain evidence="3 4">275</strain>
    </source>
</reference>
<accession>A0A1V0NHV2</accession>
<dbReference type="RefSeq" id="WP_063283782.1">
    <property type="nucleotide sequence ID" value="NZ_CP015897.1"/>
</dbReference>
<protein>
    <submittedName>
        <fullName evidence="3">Prophage protein</fullName>
    </submittedName>
</protein>
<dbReference type="Pfam" id="PF14471">
    <property type="entry name" value="DUF4428"/>
    <property type="match status" value="1"/>
</dbReference>